<evidence type="ECO:0000313" key="2">
    <source>
        <dbReference type="Proteomes" id="UP000886501"/>
    </source>
</evidence>
<accession>A0ACB6ZRK6</accession>
<dbReference type="Proteomes" id="UP000886501">
    <property type="component" value="Unassembled WGS sequence"/>
</dbReference>
<reference evidence="1" key="1">
    <citation type="submission" date="2019-10" db="EMBL/GenBank/DDBJ databases">
        <authorList>
            <consortium name="DOE Joint Genome Institute"/>
            <person name="Kuo A."/>
            <person name="Miyauchi S."/>
            <person name="Kiss E."/>
            <person name="Drula E."/>
            <person name="Kohler A."/>
            <person name="Sanchez-Garcia M."/>
            <person name="Andreopoulos B."/>
            <person name="Barry K.W."/>
            <person name="Bonito G."/>
            <person name="Buee M."/>
            <person name="Carver A."/>
            <person name="Chen C."/>
            <person name="Cichocki N."/>
            <person name="Clum A."/>
            <person name="Culley D."/>
            <person name="Crous P.W."/>
            <person name="Fauchery L."/>
            <person name="Girlanda M."/>
            <person name="Hayes R."/>
            <person name="Keri Z."/>
            <person name="Labutti K."/>
            <person name="Lipzen A."/>
            <person name="Lombard V."/>
            <person name="Magnuson J."/>
            <person name="Maillard F."/>
            <person name="Morin E."/>
            <person name="Murat C."/>
            <person name="Nolan M."/>
            <person name="Ohm R."/>
            <person name="Pangilinan J."/>
            <person name="Pereira M."/>
            <person name="Perotto S."/>
            <person name="Peter M."/>
            <person name="Riley R."/>
            <person name="Sitrit Y."/>
            <person name="Stielow B."/>
            <person name="Szollosi G."/>
            <person name="Zifcakova L."/>
            <person name="Stursova M."/>
            <person name="Spatafora J.W."/>
            <person name="Tedersoo L."/>
            <person name="Vaario L.-M."/>
            <person name="Yamada A."/>
            <person name="Yan M."/>
            <person name="Wang P."/>
            <person name="Xu J."/>
            <person name="Bruns T."/>
            <person name="Baldrian P."/>
            <person name="Vilgalys R."/>
            <person name="Henrissat B."/>
            <person name="Grigoriev I.V."/>
            <person name="Hibbett D."/>
            <person name="Nagy L.G."/>
            <person name="Martin F.M."/>
        </authorList>
    </citation>
    <scope>NUCLEOTIDE SEQUENCE</scope>
    <source>
        <strain evidence="1">P2</strain>
    </source>
</reference>
<evidence type="ECO:0000313" key="1">
    <source>
        <dbReference type="EMBL" id="KAF9652204.1"/>
    </source>
</evidence>
<reference evidence="1" key="2">
    <citation type="journal article" date="2020" name="Nat. Commun.">
        <title>Large-scale genome sequencing of mycorrhizal fungi provides insights into the early evolution of symbiotic traits.</title>
        <authorList>
            <person name="Miyauchi S."/>
            <person name="Kiss E."/>
            <person name="Kuo A."/>
            <person name="Drula E."/>
            <person name="Kohler A."/>
            <person name="Sanchez-Garcia M."/>
            <person name="Morin E."/>
            <person name="Andreopoulos B."/>
            <person name="Barry K.W."/>
            <person name="Bonito G."/>
            <person name="Buee M."/>
            <person name="Carver A."/>
            <person name="Chen C."/>
            <person name="Cichocki N."/>
            <person name="Clum A."/>
            <person name="Culley D."/>
            <person name="Crous P.W."/>
            <person name="Fauchery L."/>
            <person name="Girlanda M."/>
            <person name="Hayes R.D."/>
            <person name="Keri Z."/>
            <person name="LaButti K."/>
            <person name="Lipzen A."/>
            <person name="Lombard V."/>
            <person name="Magnuson J."/>
            <person name="Maillard F."/>
            <person name="Murat C."/>
            <person name="Nolan M."/>
            <person name="Ohm R.A."/>
            <person name="Pangilinan J."/>
            <person name="Pereira M.F."/>
            <person name="Perotto S."/>
            <person name="Peter M."/>
            <person name="Pfister S."/>
            <person name="Riley R."/>
            <person name="Sitrit Y."/>
            <person name="Stielow J.B."/>
            <person name="Szollosi G."/>
            <person name="Zifcakova L."/>
            <person name="Stursova M."/>
            <person name="Spatafora J.W."/>
            <person name="Tedersoo L."/>
            <person name="Vaario L.M."/>
            <person name="Yamada A."/>
            <person name="Yan M."/>
            <person name="Wang P."/>
            <person name="Xu J."/>
            <person name="Bruns T."/>
            <person name="Baldrian P."/>
            <person name="Vilgalys R."/>
            <person name="Dunand C."/>
            <person name="Henrissat B."/>
            <person name="Grigoriev I.V."/>
            <person name="Hibbett D."/>
            <person name="Nagy L.G."/>
            <person name="Martin F.M."/>
        </authorList>
    </citation>
    <scope>NUCLEOTIDE SEQUENCE</scope>
    <source>
        <strain evidence="1">P2</strain>
    </source>
</reference>
<keyword evidence="2" id="KW-1185">Reference proteome</keyword>
<proteinExistence type="predicted"/>
<name>A0ACB6ZRK6_THEGA</name>
<gene>
    <name evidence="1" type="ORF">BDM02DRAFT_3183922</name>
</gene>
<dbReference type="EMBL" id="MU117970">
    <property type="protein sequence ID" value="KAF9652204.1"/>
    <property type="molecule type" value="Genomic_DNA"/>
</dbReference>
<sequence length="2885" mass="323332">MASSTSAVPPPLAALRLLVISRPDDAWWSFFLVWFIRFLTLSIILRTYIVPWGLRLLFSRFRVRSVSLRSIRGVYFRQGRNVWNIDRIGLSYHRPSNTQASRLTIVVQGLKLDVAEPPDETTPPTPKPAAGHRRAPTLADFSPSPIAFKARQIIYAIYARLEPHLRPLVRAIIVFLLRVLIRCLPTLTQILDFELVSAELSLAELPDTQFKLKELGVSTKVVFTQVEKVAFKPRSIPPRSLHRRHSHFLSMVGWKSRLSDSISRTWAGAWGDTRGTASLTIHLNDLSAIQNSGNQNNGNLVFHFPSSNFHASVDVNSQRGIEPHSLETSIGLESINLTVDLVQELIGRLKPREPTKPPPTPSPQPSPFIPTSPSLVSPMSPSIQFRQLYRGSPPRRNSKKTFLDTLLSAVKLVRTKVATVNLQFRTNDNSSMAMNFQKLELSVGLSDPGEHLLHREILGCNKCVTGVDSEAYSTHFSMQRVALKRIEPSLTPDVPTSNSLVIASVGKIQFDALTSQLTLPFMSRLAVRKNPKLDCHSRDPNSAVLALRFKVASVDITYDWESILDLLRQKTPQPPPSTLLSPDLFSPNVLSPQEISPREEWMLDNSVVEHVPRIHIDMELGSVRISVPSSSCVQRKTQSAVEMKTAGVVFSLDSDFVPPLHQSKKALAYEEATPMRMRTSIACNVEPLELGVRVEAEAPGPFGAGGMSEAGFEPLLTVDTLNISANGMSSVMIKDDEVAVLDISSTFLDLHCSTDAVSVELWHTEVVSAVSQTLDAFIRRPKPPPLHPWSKPIHRGPHLLDRLPVGVAATVAIGRFTVFVTSSDLNPTESTEITRGIAFHTGFSIHFCSILPCHVAAIDKISDRHQARHKLYLPEEPVVHAIDKTTSRHESDWTSDVVRITLWDTGVRSAISTACVADDPYCLEDLTPKFNEQNIQFLSIPSVRVDLVYPGIRAAEWSGDMEDKWVCEVGVKVPMVMIKIELVHAYCMLLAARGLKGLFSSSSFNPKVKTIPKPTGPNPPAEPTREKIIQLQALVHTLELLFRMPEGQAIATRMNDLNLQVTPTRTILLSWPSCFFWVPRLKGLSERLERPVDDHQWEEFISMQSWDVTIDATSQPGVSITVQGEVGRVRIPHHFILSELVLAITLSIKSMKHLVEVVEQGKFRKMDIPAKEDAKRVPKMIFKIRRLVAEAADDPFESKLGLISHAGFKATEIIAAHQDAFEAKVATILAAESEQNSQANRDELDGYHFTTQHSVPIEEARQRLLAVHAKTWKEIHQQYHTKQIQRNRSFYTPSKPRSPNVRNMKSNLIPVAPIPDGPPLIRLVINGVNLQIAGPSFPPEKLPDFLFDIGSGQPRDSEYSLLVPLNLDLAVTSITVNLRDYPLPLFAVNGKPGTEATALIFRTDLVIAEQMGPIQSVEWLDCVIVEEDFGVRGASKFHFDVPKTIMPVKTYANPEVNATTRETTEICWGISYSYTIQDVMRILETLSSAPRDPSPSVGFWDKLRLILHWKVQASFKGDVHFHIKGSRDPYTVLHNGAGFALCWSGNTRILVGQPNPDGELIQVISDTMSVAVPNFEGVHADADPSLSSIPPNDNTRSKNSSYQSICELRKICAKLSSGVRFGVRFDLERSCGSECQGCGDLPAFKRKCRHFTFRPHYDIALETKQNHPERKTPGDSYNGFRSDFIHMSLSLTSSVEQSGVRDNLAFSNFYLTPKTFALFWHWVSLFDSQMTLPIRQGKYFKHKLVNPKFGQHIATIKYRITVPRLFISHVYPDESRQSWSDGTTRFVGMKALIDHFHADMHQRDEESTQFNPPLGTSEVVRHKSLHHVEVVLRGLHLRAMLGTFQDPVKKTVLPDPPEGTSSNKFRSNLPAAKPDSIWFDKDDFVELDWSSRDVPVVNLLHAAECPHFVYMKCPVEKQNVKVHQRTVFSKFGDEDTHSCYLGKEPSSANIQARLVSERIEDLRKTLSPYNHREGATLKMIKLLQEYAAVLSEGTEPHTGNYYIATDTVPVSEWSGFENVYQVHCPRLFLNESVRDILMQYYYCSRSRRGFEYHLATRAVKFIRDQEVTKPTKPAPRRSVDVRPPQTKGIAQAVQMLRQSFGTRDTTGGLESILADAYTDAPRPGLNPLEGWKEGVSLKQNHFCVLLKPQIVLHSESSEDSTCVVAAGVTKLKINNILDNENADDPINGTIMSRTYIGLKGVQIFAPSKTSSTKDGCVPVEVLVDFRCESNDFDRLVPQTEATIRYDRFNRLRLRGSTNMHDPFPDLPNIHLKFQTDLINIWVPQFTVSASDSHFSAISDVVTNLLLFSDPAHKSRLEKLETLLFSYDFTDFKSSANVVSGLQSRLREAVNQEQDAQWRLRRFAATEDQAKLEMAKIKADVLALADELAYIFEAIRLAQDRSEGNSEHKSALLLLASSPEISWRMLDSRRDLLAKLSVNGVKFSWLNRQDSAVVNTLRLGDLHVFDGHHAAIWPEILYKHNEPRDHHLVRRNVFAILSWIVLAPVGGISIYEKFEVDLHPLRLQLDTKVGQRIMEYIWPARKNRRNREIEHTDSPTNVMKTQPSTPTDPSPRDISPGPPGKARRSIDHTRLAPLQVRGLGASRSFTDLRSAASSPMSALHVNRSTDALPSPSTPTSTQPIWRGTNLGPSVGGLNDAAIMKTRSAQKTFVAVDISSISVLLSIQKEAAFLLRDARINTRDLHYRNQTWSFEELVEQFIPSDPTWKGWVKMALHQPFFEVIPVARELISKTKRIASKGVQQSTSTITPRHPRPTRTLERRLPKDKDDSDQSNILTGPFTDEPEAVVPGERSKVPPQIARVNGSGSSTHNGSSDRDRTRITSMFRRNTASHSRRTSSGDHSIASLISSTHNVANNASRTIHSHLNNTNV</sequence>
<organism evidence="1 2">
    <name type="scientific">Thelephora ganbajun</name>
    <name type="common">Ganba fungus</name>
    <dbReference type="NCBI Taxonomy" id="370292"/>
    <lineage>
        <taxon>Eukaryota</taxon>
        <taxon>Fungi</taxon>
        <taxon>Dikarya</taxon>
        <taxon>Basidiomycota</taxon>
        <taxon>Agaricomycotina</taxon>
        <taxon>Agaricomycetes</taxon>
        <taxon>Thelephorales</taxon>
        <taxon>Thelephoraceae</taxon>
        <taxon>Thelephora</taxon>
    </lineage>
</organism>
<protein>
    <submittedName>
        <fullName evidence="1">Uncharacterized protein</fullName>
    </submittedName>
</protein>
<comment type="caution">
    <text evidence="1">The sequence shown here is derived from an EMBL/GenBank/DDBJ whole genome shotgun (WGS) entry which is preliminary data.</text>
</comment>